<dbReference type="KEGG" id="euz:DVS28_b0596"/>
<evidence type="ECO:0008006" key="3">
    <source>
        <dbReference type="Google" id="ProtNLM"/>
    </source>
</evidence>
<keyword evidence="2" id="KW-1185">Reference proteome</keyword>
<reference evidence="1 2" key="1">
    <citation type="submission" date="2018-09" db="EMBL/GenBank/DDBJ databases">
        <title>Complete genome sequence of Euzebya sp. DY32-46 isolated from seawater of Pacific Ocean.</title>
        <authorList>
            <person name="Xu L."/>
            <person name="Wu Y.-H."/>
            <person name="Xu X.-W."/>
        </authorList>
    </citation>
    <scope>NUCLEOTIDE SEQUENCE [LARGE SCALE GENOMIC DNA]</scope>
    <source>
        <strain evidence="1 2">DY32-46</strain>
        <plasmid evidence="2">pedy32-46i</plasmid>
    </source>
</reference>
<proteinExistence type="predicted"/>
<dbReference type="AlphaFoldDB" id="A0A346Y789"/>
<dbReference type="Proteomes" id="UP000264006">
    <property type="component" value="Plasmid pEDY32-46I"/>
</dbReference>
<name>A0A346Y789_9ACTN</name>
<organism evidence="1 2">
    <name type="scientific">Euzebya pacifica</name>
    <dbReference type="NCBI Taxonomy" id="1608957"/>
    <lineage>
        <taxon>Bacteria</taxon>
        <taxon>Bacillati</taxon>
        <taxon>Actinomycetota</taxon>
        <taxon>Nitriliruptoria</taxon>
        <taxon>Euzebyales</taxon>
    </lineage>
</organism>
<evidence type="ECO:0000313" key="2">
    <source>
        <dbReference type="Proteomes" id="UP000264006"/>
    </source>
</evidence>
<protein>
    <recommendedName>
        <fullName evidence="3">ArsR family transcriptional regulator</fullName>
    </recommendedName>
</protein>
<evidence type="ECO:0000313" key="1">
    <source>
        <dbReference type="EMBL" id="AXV10336.1"/>
    </source>
</evidence>
<gene>
    <name evidence="1" type="ORF">DVS28_b0596</name>
</gene>
<geneLocation type="plasmid" evidence="2">
    <name>pedy32-46i</name>
</geneLocation>
<sequence length="102" mass="11281">MMRHSPTHAQDLVVHLCMADLADSTRGDRVEVSIDRLACMARVTPEELRRSLTRLIDAGLAAELVPGRAANVGVWRLLCDPASDVVFDRHVMFAGEEARSVR</sequence>
<dbReference type="EMBL" id="CP031166">
    <property type="protein sequence ID" value="AXV10336.1"/>
    <property type="molecule type" value="Genomic_DNA"/>
</dbReference>
<keyword evidence="1" id="KW-0614">Plasmid</keyword>
<accession>A0A346Y789</accession>